<dbReference type="EMBL" id="JBHSGG010000037">
    <property type="protein sequence ID" value="MFC4729145.1"/>
    <property type="molecule type" value="Genomic_DNA"/>
</dbReference>
<dbReference type="GO" id="GO:0016787">
    <property type="term" value="F:hydrolase activity"/>
    <property type="evidence" value="ECO:0007669"/>
    <property type="project" value="UniProtKB-KW"/>
</dbReference>
<dbReference type="Pfam" id="PF02517">
    <property type="entry name" value="Rce1-like"/>
    <property type="match status" value="1"/>
</dbReference>
<dbReference type="InterPro" id="IPR003675">
    <property type="entry name" value="Rce1/LyrA-like_dom"/>
</dbReference>
<comment type="caution">
    <text evidence="3">The sequence shown here is derived from an EMBL/GenBank/DDBJ whole genome shotgun (WGS) entry which is preliminary data.</text>
</comment>
<dbReference type="RefSeq" id="WP_377005217.1">
    <property type="nucleotide sequence ID" value="NZ_JBHSGG010000037.1"/>
</dbReference>
<evidence type="ECO:0000313" key="4">
    <source>
        <dbReference type="Proteomes" id="UP001595892"/>
    </source>
</evidence>
<sequence>MSAAGAGGTAGLFGRVAVDLVLAAGLALGTIVAASLAWQRLVPDASRLDAVVFALVASGAGLGIAAAVTLLRRPPSRRDVQAALGAAARAGFWGAVAATACTTFLLTHVVLLGANALGLDATPGNNPLLNALVSEHTLLLALFVIVVAPVVEETLFRRVVFGRLWAAGWPRTGAALSALAFAVAHEPWRPELAQWLLLLAVYAGMGVLLCMLYRRTRSLLAPIAAHGLHNALTLLLALVALPG</sequence>
<keyword evidence="3" id="KW-0378">Hydrolase</keyword>
<keyword evidence="1" id="KW-1133">Transmembrane helix</keyword>
<dbReference type="PANTHER" id="PTHR36435">
    <property type="entry name" value="SLR1288 PROTEIN"/>
    <property type="match status" value="1"/>
</dbReference>
<evidence type="ECO:0000256" key="1">
    <source>
        <dbReference type="SAM" id="Phobius"/>
    </source>
</evidence>
<dbReference type="PANTHER" id="PTHR36435:SF1">
    <property type="entry name" value="CAAX AMINO TERMINAL PROTEASE FAMILY PROTEIN"/>
    <property type="match status" value="1"/>
</dbReference>
<feature type="transmembrane region" description="Helical" evidence="1">
    <location>
        <begin position="92"/>
        <end position="117"/>
    </location>
</feature>
<name>A0ABV9NMX9_9GAMM</name>
<dbReference type="EC" id="3.4.-.-" evidence="3"/>
<accession>A0ABV9NMX9</accession>
<feature type="transmembrane region" description="Helical" evidence="1">
    <location>
        <begin position="168"/>
        <end position="186"/>
    </location>
</feature>
<feature type="transmembrane region" description="Helical" evidence="1">
    <location>
        <begin position="219"/>
        <end position="241"/>
    </location>
</feature>
<gene>
    <name evidence="3" type="ORF">ACFO3Q_13300</name>
</gene>
<organism evidence="3 4">
    <name type="scientific">Coralloluteibacterium thermophilum</name>
    <dbReference type="NCBI Taxonomy" id="2707049"/>
    <lineage>
        <taxon>Bacteria</taxon>
        <taxon>Pseudomonadati</taxon>
        <taxon>Pseudomonadota</taxon>
        <taxon>Gammaproteobacteria</taxon>
        <taxon>Lysobacterales</taxon>
        <taxon>Lysobacteraceae</taxon>
        <taxon>Coralloluteibacterium</taxon>
    </lineage>
</organism>
<feature type="domain" description="CAAX prenyl protease 2/Lysostaphin resistance protein A-like" evidence="2">
    <location>
        <begin position="136"/>
        <end position="232"/>
    </location>
</feature>
<proteinExistence type="predicted"/>
<dbReference type="InterPro" id="IPR052710">
    <property type="entry name" value="CAAX_protease"/>
</dbReference>
<protein>
    <submittedName>
        <fullName evidence="3">CPBP family intramembrane glutamic endopeptidase</fullName>
        <ecNumber evidence="3">3.4.-.-</ecNumber>
    </submittedName>
</protein>
<feature type="transmembrane region" description="Helical" evidence="1">
    <location>
        <begin position="12"/>
        <end position="38"/>
    </location>
</feature>
<feature type="transmembrane region" description="Helical" evidence="1">
    <location>
        <begin position="192"/>
        <end position="212"/>
    </location>
</feature>
<reference evidence="4" key="1">
    <citation type="journal article" date="2019" name="Int. J. Syst. Evol. Microbiol.">
        <title>The Global Catalogue of Microorganisms (GCM) 10K type strain sequencing project: providing services to taxonomists for standard genome sequencing and annotation.</title>
        <authorList>
            <consortium name="The Broad Institute Genomics Platform"/>
            <consortium name="The Broad Institute Genome Sequencing Center for Infectious Disease"/>
            <person name="Wu L."/>
            <person name="Ma J."/>
        </authorList>
    </citation>
    <scope>NUCLEOTIDE SEQUENCE [LARGE SCALE GENOMIC DNA]</scope>
    <source>
        <strain evidence="4">CGMCC 1.13574</strain>
    </source>
</reference>
<evidence type="ECO:0000259" key="2">
    <source>
        <dbReference type="Pfam" id="PF02517"/>
    </source>
</evidence>
<dbReference type="Proteomes" id="UP001595892">
    <property type="component" value="Unassembled WGS sequence"/>
</dbReference>
<feature type="transmembrane region" description="Helical" evidence="1">
    <location>
        <begin position="137"/>
        <end position="156"/>
    </location>
</feature>
<keyword evidence="4" id="KW-1185">Reference proteome</keyword>
<keyword evidence="1" id="KW-0472">Membrane</keyword>
<evidence type="ECO:0000313" key="3">
    <source>
        <dbReference type="EMBL" id="MFC4729145.1"/>
    </source>
</evidence>
<feature type="transmembrane region" description="Helical" evidence="1">
    <location>
        <begin position="50"/>
        <end position="71"/>
    </location>
</feature>
<keyword evidence="1" id="KW-0812">Transmembrane</keyword>